<dbReference type="InterPro" id="IPR047951">
    <property type="entry name" value="Transpos_ISL3"/>
</dbReference>
<dbReference type="AlphaFoldDB" id="A0A1I4LI33"/>
<dbReference type="InterPro" id="IPR017894">
    <property type="entry name" value="HTH_IS21_transposase_type"/>
</dbReference>
<protein>
    <recommendedName>
        <fullName evidence="2">HTH IS21-type domain-containing protein</fullName>
    </recommendedName>
</protein>
<feature type="domain" description="HTH IS21-type" evidence="2">
    <location>
        <begin position="91"/>
        <end position="152"/>
    </location>
</feature>
<dbReference type="EMBL" id="FOSG01000031">
    <property type="protein sequence ID" value="SFL90630.1"/>
    <property type="molecule type" value="Genomic_DNA"/>
</dbReference>
<organism evidence="3 4">
    <name type="scientific">Streptomyces pini</name>
    <dbReference type="NCBI Taxonomy" id="1520580"/>
    <lineage>
        <taxon>Bacteria</taxon>
        <taxon>Bacillati</taxon>
        <taxon>Actinomycetota</taxon>
        <taxon>Actinomycetes</taxon>
        <taxon>Kitasatosporales</taxon>
        <taxon>Streptomycetaceae</taxon>
        <taxon>Streptomyces</taxon>
    </lineage>
</organism>
<evidence type="ECO:0000259" key="2">
    <source>
        <dbReference type="PROSITE" id="PS50531"/>
    </source>
</evidence>
<dbReference type="PANTHER" id="PTHR33498:SF1">
    <property type="entry name" value="TRANSPOSASE FOR INSERTION SEQUENCE ELEMENT IS1557"/>
    <property type="match status" value="1"/>
</dbReference>
<keyword evidence="4" id="KW-1185">Reference proteome</keyword>
<dbReference type="PANTHER" id="PTHR33498">
    <property type="entry name" value="TRANSPOSASE FOR INSERTION SEQUENCE ELEMENT IS1557"/>
    <property type="match status" value="1"/>
</dbReference>
<reference evidence="4" key="1">
    <citation type="submission" date="2016-10" db="EMBL/GenBank/DDBJ databases">
        <authorList>
            <person name="Varghese N."/>
            <person name="Submissions S."/>
        </authorList>
    </citation>
    <scope>NUCLEOTIDE SEQUENCE [LARGE SCALE GENOMIC DNA]</scope>
    <source>
        <strain evidence="4">PL19</strain>
    </source>
</reference>
<evidence type="ECO:0000256" key="1">
    <source>
        <dbReference type="SAM" id="MobiDB-lite"/>
    </source>
</evidence>
<accession>A0A1I4LI33</accession>
<gene>
    <name evidence="3" type="ORF">SAMN05192584_13151</name>
</gene>
<dbReference type="PROSITE" id="PS50531">
    <property type="entry name" value="HTH_IS21"/>
    <property type="match status" value="1"/>
</dbReference>
<name>A0A1I4LI33_9ACTN</name>
<dbReference type="Proteomes" id="UP000198928">
    <property type="component" value="Unassembled WGS sequence"/>
</dbReference>
<feature type="region of interest" description="Disordered" evidence="1">
    <location>
        <begin position="243"/>
        <end position="269"/>
    </location>
</feature>
<evidence type="ECO:0000313" key="3">
    <source>
        <dbReference type="EMBL" id="SFL90630.1"/>
    </source>
</evidence>
<evidence type="ECO:0000313" key="4">
    <source>
        <dbReference type="Proteomes" id="UP000198928"/>
    </source>
</evidence>
<proteinExistence type="predicted"/>
<sequence length="278" mass="31472">MSWRVCRCRPGHLEVWLRARPGVEGVCRDGSATHAEAIRRALPEAVQVAGRWHIWHDSAEVVRTEIAVHGMCWAKTGLPLVQGKQAATTHERWQQIHDLRERGVGPLECARRLNLALNTVKRYDRVPESLVRALMYRPALVDPYREHLRGRRERNLALPVTHLLREIKELDYTGSANLLVRYITQGCVEADRPALSLRCLAHYLLTRPGRLKDHRRGRVEAARAAADAALPCRIAMAVPKASTEIQDDQASDVRPRELPATSTPDPARLTITLCHHRK</sequence>